<keyword evidence="2" id="KW-1133">Transmembrane helix</keyword>
<evidence type="ECO:0000313" key="4">
    <source>
        <dbReference type="Proteomes" id="UP000053244"/>
    </source>
</evidence>
<dbReference type="OrthoDB" id="9791166at2"/>
<dbReference type="Pfam" id="PF03929">
    <property type="entry name" value="PepSY_TM"/>
    <property type="match status" value="1"/>
</dbReference>
<keyword evidence="4" id="KW-1185">Reference proteome</keyword>
<feature type="transmembrane region" description="Helical" evidence="2">
    <location>
        <begin position="35"/>
        <end position="57"/>
    </location>
</feature>
<feature type="transmembrane region" description="Helical" evidence="2">
    <location>
        <begin position="422"/>
        <end position="441"/>
    </location>
</feature>
<evidence type="ECO:0000256" key="1">
    <source>
        <dbReference type="SAM" id="MobiDB-lite"/>
    </source>
</evidence>
<dbReference type="Proteomes" id="UP000053244">
    <property type="component" value="Unassembled WGS sequence"/>
</dbReference>
<protein>
    <submittedName>
        <fullName evidence="3">Peptidase</fullName>
    </submittedName>
</protein>
<dbReference type="RefSeq" id="WP_067707496.1">
    <property type="nucleotide sequence ID" value="NZ_LLZH01000342.1"/>
</dbReference>
<accession>A0A101J908</accession>
<reference evidence="3 4" key="1">
    <citation type="submission" date="2015-10" db="EMBL/GenBank/DDBJ databases">
        <authorList>
            <person name="Gilbert D.G."/>
        </authorList>
    </citation>
    <scope>NUCLEOTIDE SEQUENCE [LARGE SCALE GENOMIC DNA]</scope>
    <source>
        <strain evidence="3 4">NRRL B-16712</strain>
    </source>
</reference>
<comment type="caution">
    <text evidence="3">The sequence shown here is derived from an EMBL/GenBank/DDBJ whole genome shotgun (WGS) entry which is preliminary data.</text>
</comment>
<dbReference type="PANTHER" id="PTHR34219">
    <property type="entry name" value="IRON-REGULATED INNER MEMBRANE PROTEIN-RELATED"/>
    <property type="match status" value="1"/>
</dbReference>
<feature type="region of interest" description="Disordered" evidence="1">
    <location>
        <begin position="1"/>
        <end position="20"/>
    </location>
</feature>
<dbReference type="EMBL" id="LLZH01000342">
    <property type="protein sequence ID" value="KUL22385.1"/>
    <property type="molecule type" value="Genomic_DNA"/>
</dbReference>
<gene>
    <name evidence="3" type="ORF">ADL15_48505</name>
</gene>
<evidence type="ECO:0000256" key="2">
    <source>
        <dbReference type="SAM" id="Phobius"/>
    </source>
</evidence>
<feature type="transmembrane region" description="Helical" evidence="2">
    <location>
        <begin position="218"/>
        <end position="240"/>
    </location>
</feature>
<dbReference type="InterPro" id="IPR005625">
    <property type="entry name" value="PepSY-ass_TM"/>
</dbReference>
<evidence type="ECO:0000313" key="3">
    <source>
        <dbReference type="EMBL" id="KUL22385.1"/>
    </source>
</evidence>
<keyword evidence="2" id="KW-0472">Membrane</keyword>
<feature type="transmembrane region" description="Helical" evidence="2">
    <location>
        <begin position="380"/>
        <end position="401"/>
    </location>
</feature>
<sequence>MAVTPELSAPEQVETPARAPRQPSALGALLLRLHFYAGVLIAPFLLVAALTGLAYTITPQLDSIVYGDELTVAATGGQTRPLAEQIIAARAVHPGGTLTGVRPGEGDATTQIDFSSPELDEEHLHTVYVDPYTGATTGQLTTWFGSTPLKTWLDDLHRNLHLGVTGRHYSELAASWLWVITLGGVVLWWRRLRGNRTAKRLLAPELGAKKGVRRTRSWHAATGLWLTAGLLILSATGLTWSRYAGGNFHEALDAMRGGTPYVSTTVTGEAAATGGHHGGMVMPGGEAPVDPAAVDTVLAAARKEGLTGPVTIAVPGDAATAWTVSQNRALWPVAADSVAMDSTGRVVDRVDFADWPLTAKLTKWGVAAHMGELFGPVNQILLAALAIGLITVIIWGYRMWWQRRPTRVGRQALVGAPPARGNWVNLPLPVIAVGLPIVFALGWYLPLLGVPLLAFLAFDTAVQVLRPRRRPPVPTSPAPAGS</sequence>
<organism evidence="3 4">
    <name type="scientific">Actinoplanes awajinensis subsp. mycoplanecinus</name>
    <dbReference type="NCBI Taxonomy" id="135947"/>
    <lineage>
        <taxon>Bacteria</taxon>
        <taxon>Bacillati</taxon>
        <taxon>Actinomycetota</taxon>
        <taxon>Actinomycetes</taxon>
        <taxon>Micromonosporales</taxon>
        <taxon>Micromonosporaceae</taxon>
        <taxon>Actinoplanes</taxon>
    </lineage>
</organism>
<feature type="transmembrane region" description="Helical" evidence="2">
    <location>
        <begin position="172"/>
        <end position="190"/>
    </location>
</feature>
<dbReference type="PANTHER" id="PTHR34219:SF1">
    <property type="entry name" value="PEPSY DOMAIN-CONTAINING PROTEIN"/>
    <property type="match status" value="1"/>
</dbReference>
<name>A0A101J908_9ACTN</name>
<proteinExistence type="predicted"/>
<dbReference type="AlphaFoldDB" id="A0A101J908"/>
<keyword evidence="2" id="KW-0812">Transmembrane</keyword>